<dbReference type="STRING" id="314271.RB2654_02479"/>
<dbReference type="RefSeq" id="WP_008328400.1">
    <property type="nucleotide sequence ID" value="NZ_CH902578.1"/>
</dbReference>
<dbReference type="AlphaFoldDB" id="A3VDF4"/>
<keyword evidence="2" id="KW-1185">Reference proteome</keyword>
<proteinExistence type="predicted"/>
<name>A3VDF4_9RHOB</name>
<organism evidence="1 2">
    <name type="scientific">Maritimibacter alkaliphilus HTCC2654</name>
    <dbReference type="NCBI Taxonomy" id="314271"/>
    <lineage>
        <taxon>Bacteria</taxon>
        <taxon>Pseudomonadati</taxon>
        <taxon>Pseudomonadota</taxon>
        <taxon>Alphaproteobacteria</taxon>
        <taxon>Rhodobacterales</taxon>
        <taxon>Roseobacteraceae</taxon>
        <taxon>Maritimibacter</taxon>
    </lineage>
</organism>
<protein>
    <submittedName>
        <fullName evidence="1">Uncharacterized protein</fullName>
    </submittedName>
</protein>
<dbReference type="HOGENOM" id="CLU_126990_0_0_5"/>
<reference evidence="1 2" key="1">
    <citation type="journal article" date="2010" name="J. Bacteriol.">
        <title>Genome sequences of Pelagibaca bermudensis HTCC2601T and Maritimibacter alkaliphilus HTCC2654T, the type strains of two marine Roseobacter genera.</title>
        <authorList>
            <person name="Thrash J.C."/>
            <person name="Cho J.C."/>
            <person name="Ferriera S."/>
            <person name="Johnson J."/>
            <person name="Vergin K.L."/>
            <person name="Giovannoni S.J."/>
        </authorList>
    </citation>
    <scope>NUCLEOTIDE SEQUENCE [LARGE SCALE GENOMIC DNA]</scope>
    <source>
        <strain evidence="1 2">HTCC2654</strain>
    </source>
</reference>
<evidence type="ECO:0000313" key="1">
    <source>
        <dbReference type="EMBL" id="EAQ13543.1"/>
    </source>
</evidence>
<accession>A3VDF4</accession>
<evidence type="ECO:0000313" key="2">
    <source>
        <dbReference type="Proteomes" id="UP000002931"/>
    </source>
</evidence>
<dbReference type="Proteomes" id="UP000002931">
    <property type="component" value="Unassembled WGS sequence"/>
</dbReference>
<comment type="caution">
    <text evidence="1">The sequence shown here is derived from an EMBL/GenBank/DDBJ whole genome shotgun (WGS) entry which is preliminary data.</text>
</comment>
<dbReference type="eggNOG" id="COG1357">
    <property type="taxonomic scope" value="Bacteria"/>
</dbReference>
<dbReference type="OrthoDB" id="154708at2"/>
<dbReference type="EMBL" id="AAMT01000004">
    <property type="protein sequence ID" value="EAQ13543.1"/>
    <property type="molecule type" value="Genomic_DNA"/>
</dbReference>
<sequence>MALIPDMTSDCANCSALCCIALAFDAGEDFAIDKPAGLPCPNLNGKLGCSLYNHLEDAGFPGCVAYECRGAGQRVTQEVFKGDTWARTPDITQPMLAAFATMRQIHDGIELLLVAERLDLPDSYEAEREALLDLYAPDEGWTEEQLSAFAASEAPARLKAFLPRLRDFV</sequence>
<gene>
    <name evidence="1" type="ORF">RB2654_02479</name>
</gene>